<feature type="signal peptide" evidence="8">
    <location>
        <begin position="1"/>
        <end position="18"/>
    </location>
</feature>
<feature type="domain" description="Cation/H+ exchanger transmembrane" evidence="10">
    <location>
        <begin position="36"/>
        <end position="430"/>
    </location>
</feature>
<gene>
    <name evidence="11" type="ORF">J2851_003576</name>
</gene>
<feature type="transmembrane region" description="Helical" evidence="7">
    <location>
        <begin position="285"/>
        <end position="305"/>
    </location>
</feature>
<name>A0ABS4SMK2_9PROT</name>
<organism evidence="11 12">
    <name type="scientific">Azospirillum rugosum</name>
    <dbReference type="NCBI Taxonomy" id="416170"/>
    <lineage>
        <taxon>Bacteria</taxon>
        <taxon>Pseudomonadati</taxon>
        <taxon>Pseudomonadota</taxon>
        <taxon>Alphaproteobacteria</taxon>
        <taxon>Rhodospirillales</taxon>
        <taxon>Azospirillaceae</taxon>
        <taxon>Azospirillum</taxon>
    </lineage>
</organism>
<dbReference type="Proteomes" id="UP000781958">
    <property type="component" value="Unassembled WGS sequence"/>
</dbReference>
<reference evidence="11 12" key="1">
    <citation type="submission" date="2021-03" db="EMBL/GenBank/DDBJ databases">
        <title>Genomic Encyclopedia of Type Strains, Phase III (KMG-III): the genomes of soil and plant-associated and newly described type strains.</title>
        <authorList>
            <person name="Whitman W."/>
        </authorList>
    </citation>
    <scope>NUCLEOTIDE SEQUENCE [LARGE SCALE GENOMIC DNA]</scope>
    <source>
        <strain evidence="11 12">IMMIB AFH-6</strain>
    </source>
</reference>
<evidence type="ECO:0000259" key="10">
    <source>
        <dbReference type="Pfam" id="PF00999"/>
    </source>
</evidence>
<dbReference type="Gene3D" id="1.20.1530.20">
    <property type="match status" value="1"/>
</dbReference>
<dbReference type="EMBL" id="JAGINP010000012">
    <property type="protein sequence ID" value="MBP2293792.1"/>
    <property type="molecule type" value="Genomic_DNA"/>
</dbReference>
<keyword evidence="4 7" id="KW-1133">Transmembrane helix</keyword>
<dbReference type="CDD" id="cd00293">
    <property type="entry name" value="USP-like"/>
    <property type="match status" value="1"/>
</dbReference>
<keyword evidence="2" id="KW-0813">Transport</keyword>
<dbReference type="InterPro" id="IPR038770">
    <property type="entry name" value="Na+/solute_symporter_sf"/>
</dbReference>
<evidence type="ECO:0000256" key="5">
    <source>
        <dbReference type="ARBA" id="ARBA00023065"/>
    </source>
</evidence>
<keyword evidence="8" id="KW-0732">Signal</keyword>
<comment type="caution">
    <text evidence="11">The sequence shown here is derived from an EMBL/GenBank/DDBJ whole genome shotgun (WGS) entry which is preliminary data.</text>
</comment>
<feature type="transmembrane region" description="Helical" evidence="7">
    <location>
        <begin position="193"/>
        <end position="217"/>
    </location>
</feature>
<dbReference type="InterPro" id="IPR006016">
    <property type="entry name" value="UspA"/>
</dbReference>
<feature type="domain" description="UspA" evidence="9">
    <location>
        <begin position="457"/>
        <end position="560"/>
    </location>
</feature>
<evidence type="ECO:0000256" key="8">
    <source>
        <dbReference type="SAM" id="SignalP"/>
    </source>
</evidence>
<feature type="transmembrane region" description="Helical" evidence="7">
    <location>
        <begin position="28"/>
        <end position="44"/>
    </location>
</feature>
<comment type="subcellular location">
    <subcellularLocation>
        <location evidence="1">Membrane</location>
        <topology evidence="1">Multi-pass membrane protein</topology>
    </subcellularLocation>
</comment>
<keyword evidence="12" id="KW-1185">Reference proteome</keyword>
<feature type="transmembrane region" description="Helical" evidence="7">
    <location>
        <begin position="123"/>
        <end position="146"/>
    </location>
</feature>
<dbReference type="RefSeq" id="WP_209767713.1">
    <property type="nucleotide sequence ID" value="NZ_JAGINP010000012.1"/>
</dbReference>
<proteinExistence type="predicted"/>
<evidence type="ECO:0000256" key="2">
    <source>
        <dbReference type="ARBA" id="ARBA00022448"/>
    </source>
</evidence>
<dbReference type="PANTHER" id="PTHR32468:SF0">
    <property type="entry name" value="K(+)_H(+) ANTIPORTER 1"/>
    <property type="match status" value="1"/>
</dbReference>
<protein>
    <submittedName>
        <fullName evidence="11">Kef-type K+ transport system membrane component KefB/nucleotide-binding universal stress UspA family protein</fullName>
    </submittedName>
</protein>
<evidence type="ECO:0000313" key="11">
    <source>
        <dbReference type="EMBL" id="MBP2293792.1"/>
    </source>
</evidence>
<evidence type="ECO:0000256" key="6">
    <source>
        <dbReference type="ARBA" id="ARBA00023136"/>
    </source>
</evidence>
<keyword evidence="5" id="KW-0406">Ion transport</keyword>
<feature type="transmembrane region" description="Helical" evidence="7">
    <location>
        <begin position="229"/>
        <end position="248"/>
    </location>
</feature>
<dbReference type="PANTHER" id="PTHR32468">
    <property type="entry name" value="CATION/H + ANTIPORTER"/>
    <property type="match status" value="1"/>
</dbReference>
<sequence>MPAVIGVAALLAAGTALAAGGGGGPSEAVFVAQLVVLILLGRLLGEGMQRVGQPAVMGPLIAGILLGPSVFGALWPAAQHALFPADPGQKSMLDAVSQLGVLLLLLLAGMETDLSLIRRVGRAAFSVSITGIVVPFACGFALGQFLPEAMLPSPDQRLVTSLFLGTALSISSVKIVAMVVREMGFMRRNVGQVILASAIIDDTIGWLIIAITFSVASQQSFDWSSLAESVGGTLVFLAVSLTVGRRLVATLIRWTNDHFVSDAPVLSLVVVLMGLMALITHAIGVHTVLGAFVTGILVGTSPILTRRIDEPFRNVTTALFMPVFFGAAGLSADLTILTQGPLLLLTIGLVLIASLGKFAGAFAGGWVGGMKSREALALAAGMNARGSTEVIVASIGLAMGALTQDLFTMIVTMAILTTLVMPPTLRAALRRLPLGRDEKARLEREAFEAKGFVPRIERILVAVDESPPGRLGARLAGMLAGLRGLPVTVVEFGNGSGPAASDGAGPQDVVADAAHRAQEQVAKPDDAPEAVEVLALDQAAPAEETVAEEAGKGYDLLMIGLDESGTRPGDFPEAASRTAGRFDGALAVVAARGDHREAPLEARLNILAAVTGTELSRRSAEVALALGRAANAPVTILYVGTAVVRTVNSDHAAARRDEETALAELSGIAARYGRSVRTLARADGAAEETILREARRAGSNLIVMGVSRQAGDVLSFGAVAANLLERSDRSLVFVAS</sequence>
<accession>A0ABS4SMK2</accession>
<evidence type="ECO:0000256" key="3">
    <source>
        <dbReference type="ARBA" id="ARBA00022692"/>
    </source>
</evidence>
<feature type="transmembrane region" description="Helical" evidence="7">
    <location>
        <begin position="56"/>
        <end position="75"/>
    </location>
</feature>
<dbReference type="InterPro" id="IPR006153">
    <property type="entry name" value="Cation/H_exchanger_TM"/>
</dbReference>
<evidence type="ECO:0000256" key="7">
    <source>
        <dbReference type="SAM" id="Phobius"/>
    </source>
</evidence>
<keyword evidence="3 7" id="KW-0812">Transmembrane</keyword>
<dbReference type="Gene3D" id="3.40.50.620">
    <property type="entry name" value="HUPs"/>
    <property type="match status" value="2"/>
</dbReference>
<feature type="chain" id="PRO_5046858276" evidence="8">
    <location>
        <begin position="19"/>
        <end position="736"/>
    </location>
</feature>
<dbReference type="Pfam" id="PF00999">
    <property type="entry name" value="Na_H_Exchanger"/>
    <property type="match status" value="1"/>
</dbReference>
<evidence type="ECO:0000256" key="1">
    <source>
        <dbReference type="ARBA" id="ARBA00004141"/>
    </source>
</evidence>
<dbReference type="InterPro" id="IPR050794">
    <property type="entry name" value="CPA2_transporter"/>
</dbReference>
<evidence type="ECO:0000256" key="4">
    <source>
        <dbReference type="ARBA" id="ARBA00022989"/>
    </source>
</evidence>
<dbReference type="InterPro" id="IPR014729">
    <property type="entry name" value="Rossmann-like_a/b/a_fold"/>
</dbReference>
<feature type="domain" description="UspA" evidence="9">
    <location>
        <begin position="605"/>
        <end position="734"/>
    </location>
</feature>
<dbReference type="SUPFAM" id="SSF52402">
    <property type="entry name" value="Adenine nucleotide alpha hydrolases-like"/>
    <property type="match status" value="2"/>
</dbReference>
<evidence type="ECO:0000313" key="12">
    <source>
        <dbReference type="Proteomes" id="UP000781958"/>
    </source>
</evidence>
<feature type="transmembrane region" description="Helical" evidence="7">
    <location>
        <begin position="95"/>
        <end position="116"/>
    </location>
</feature>
<evidence type="ECO:0000259" key="9">
    <source>
        <dbReference type="Pfam" id="PF00582"/>
    </source>
</evidence>
<feature type="transmembrane region" description="Helical" evidence="7">
    <location>
        <begin position="317"/>
        <end position="336"/>
    </location>
</feature>
<feature type="transmembrane region" description="Helical" evidence="7">
    <location>
        <begin position="260"/>
        <end position="279"/>
    </location>
</feature>
<feature type="transmembrane region" description="Helical" evidence="7">
    <location>
        <begin position="342"/>
        <end position="363"/>
    </location>
</feature>
<keyword evidence="6 7" id="KW-0472">Membrane</keyword>
<feature type="transmembrane region" description="Helical" evidence="7">
    <location>
        <begin position="158"/>
        <end position="181"/>
    </location>
</feature>
<dbReference type="Pfam" id="PF00582">
    <property type="entry name" value="Usp"/>
    <property type="match status" value="2"/>
</dbReference>